<gene>
    <name evidence="1" type="ORF">GNZ18_20640</name>
</gene>
<reference evidence="1 2" key="1">
    <citation type="submission" date="2019-11" db="EMBL/GenBank/DDBJ databases">
        <authorList>
            <person name="Cao P."/>
        </authorList>
    </citation>
    <scope>NUCLEOTIDE SEQUENCE [LARGE SCALE GENOMIC DNA]</scope>
    <source>
        <strain evidence="1 2">NEAU-AAG5</strain>
    </source>
</reference>
<organism evidence="1 2">
    <name type="scientific">Actinomadura litoris</name>
    <dbReference type="NCBI Taxonomy" id="2678616"/>
    <lineage>
        <taxon>Bacteria</taxon>
        <taxon>Bacillati</taxon>
        <taxon>Actinomycetota</taxon>
        <taxon>Actinomycetes</taxon>
        <taxon>Streptosporangiales</taxon>
        <taxon>Thermomonosporaceae</taxon>
        <taxon>Actinomadura</taxon>
    </lineage>
</organism>
<accession>A0A7K1L3J7</accession>
<dbReference type="RefSeq" id="WP_156218182.1">
    <property type="nucleotide sequence ID" value="NZ_WOFH01000007.1"/>
</dbReference>
<keyword evidence="2" id="KW-1185">Reference proteome</keyword>
<dbReference type="EMBL" id="WOFH01000007">
    <property type="protein sequence ID" value="MUN38992.1"/>
    <property type="molecule type" value="Genomic_DNA"/>
</dbReference>
<protein>
    <submittedName>
        <fullName evidence="1">Uncharacterized protein</fullName>
    </submittedName>
</protein>
<dbReference type="Proteomes" id="UP000432015">
    <property type="component" value="Unassembled WGS sequence"/>
</dbReference>
<dbReference type="AlphaFoldDB" id="A0A7K1L3J7"/>
<comment type="caution">
    <text evidence="1">The sequence shown here is derived from an EMBL/GenBank/DDBJ whole genome shotgun (WGS) entry which is preliminary data.</text>
</comment>
<sequence length="156" mass="15863">MVASTPRRPSAVLVVALAAVAVLALCLAAALVLLARDDEPTPTSAPSTPSAPQRLSATGIVTTLARHGLVDAESCKAEAAAPPATSQDRCEVGGGKELITIGFPDGSGVRERLAGWLGGGALVRGPNWLVNVRDLDAAKREEIRAALNGTLVNLPG</sequence>
<name>A0A7K1L3J7_9ACTN</name>
<evidence type="ECO:0000313" key="1">
    <source>
        <dbReference type="EMBL" id="MUN38992.1"/>
    </source>
</evidence>
<proteinExistence type="predicted"/>
<evidence type="ECO:0000313" key="2">
    <source>
        <dbReference type="Proteomes" id="UP000432015"/>
    </source>
</evidence>